<dbReference type="PROSITE" id="PS51703">
    <property type="entry name" value="DZF"/>
    <property type="match status" value="1"/>
</dbReference>
<proteinExistence type="predicted"/>
<dbReference type="Gene3D" id="1.10.1410.40">
    <property type="match status" value="1"/>
</dbReference>
<dbReference type="Pfam" id="PF07528">
    <property type="entry name" value="DZF_N"/>
    <property type="match status" value="1"/>
</dbReference>
<dbReference type="Pfam" id="PF20965">
    <property type="entry name" value="DZF_C"/>
    <property type="match status" value="1"/>
</dbReference>
<feature type="domain" description="DZF" evidence="2">
    <location>
        <begin position="1"/>
        <end position="307"/>
    </location>
</feature>
<dbReference type="GO" id="GO:0071011">
    <property type="term" value="C:precatalytic spliceosome"/>
    <property type="evidence" value="ECO:0007669"/>
    <property type="project" value="TreeGrafter"/>
</dbReference>
<dbReference type="InterPro" id="IPR049402">
    <property type="entry name" value="DZF_dom_C"/>
</dbReference>
<evidence type="ECO:0000259" key="2">
    <source>
        <dbReference type="PROSITE" id="PS51703"/>
    </source>
</evidence>
<accession>A0AAV7JAS8</accession>
<dbReference type="AlphaFoldDB" id="A0AAV7JAS8"/>
<feature type="compositionally biased region" description="Basic and acidic residues" evidence="1">
    <location>
        <begin position="297"/>
        <end position="311"/>
    </location>
</feature>
<dbReference type="InterPro" id="IPR006561">
    <property type="entry name" value="DZF_dom"/>
</dbReference>
<dbReference type="PANTHER" id="PTHR45762:SF3">
    <property type="entry name" value="ZINC-FINGER PROTEIN AT 72D, ISOFORM B"/>
    <property type="match status" value="1"/>
</dbReference>
<evidence type="ECO:0000313" key="4">
    <source>
        <dbReference type="Proteomes" id="UP001165289"/>
    </source>
</evidence>
<dbReference type="InterPro" id="IPR049401">
    <property type="entry name" value="DZF_dom_N"/>
</dbReference>
<comment type="caution">
    <text evidence="3">The sequence shown here is derived from an EMBL/GenBank/DDBJ whole genome shotgun (WGS) entry which is preliminary data.</text>
</comment>
<gene>
    <name evidence="3" type="ORF">LOD99_13068</name>
</gene>
<protein>
    <submittedName>
        <fullName evidence="3">Zinc finger RNA-binding protein-like</fullName>
    </submittedName>
</protein>
<dbReference type="GO" id="GO:0003727">
    <property type="term" value="F:single-stranded RNA binding"/>
    <property type="evidence" value="ECO:0007669"/>
    <property type="project" value="TreeGrafter"/>
</dbReference>
<dbReference type="InterPro" id="IPR043519">
    <property type="entry name" value="NT_sf"/>
</dbReference>
<organism evidence="3 4">
    <name type="scientific">Oopsacas minuta</name>
    <dbReference type="NCBI Taxonomy" id="111878"/>
    <lineage>
        <taxon>Eukaryota</taxon>
        <taxon>Metazoa</taxon>
        <taxon>Porifera</taxon>
        <taxon>Hexactinellida</taxon>
        <taxon>Hexasterophora</taxon>
        <taxon>Lyssacinosida</taxon>
        <taxon>Leucopsacidae</taxon>
        <taxon>Oopsacas</taxon>
    </lineage>
</organism>
<dbReference type="FunFam" id="1.10.1410.40:FF:000001">
    <property type="entry name" value="interleukin enhancer-binding factor 3 isoform X1"/>
    <property type="match status" value="1"/>
</dbReference>
<dbReference type="Gene3D" id="3.30.460.10">
    <property type="entry name" value="Beta Polymerase, domain 2"/>
    <property type="match status" value="1"/>
</dbReference>
<sequence>MNYDNLRTAGVIQGYQRVGDASKGTNLSGNLHAELIIICTEKPTKDLLQKIIDMLPPILADVTKFSYQVTHQPDNAGFQVVYTEDEINVCVTVTLTSLDMREQIQEDEAKADESKGVLDRSSCQRALYQMRRTKWFQGQAINLPSYILIIRVLKDIARRVPAWTCMDSWMLELLLQKVLSVSPAEYTRPGDTIRSVVACIASGFFLPGSPGLMDPCEKDKVDASSQLTPQMREDLTFSAQHALRLISFKQLHKVLGLENAPKMQDLQESVSHHRMPMRRFSLYRSWRPKRKSSSTPDSEKKQKVEDTPAET</sequence>
<reference evidence="3 4" key="1">
    <citation type="journal article" date="2023" name="BMC Biol.">
        <title>The compact genome of the sponge Oopsacas minuta (Hexactinellida) is lacking key metazoan core genes.</title>
        <authorList>
            <person name="Santini S."/>
            <person name="Schenkelaars Q."/>
            <person name="Jourda C."/>
            <person name="Duchesne M."/>
            <person name="Belahbib H."/>
            <person name="Rocher C."/>
            <person name="Selva M."/>
            <person name="Riesgo A."/>
            <person name="Vervoort M."/>
            <person name="Leys S.P."/>
            <person name="Kodjabachian L."/>
            <person name="Le Bivic A."/>
            <person name="Borchiellini C."/>
            <person name="Claverie J.M."/>
            <person name="Renard E."/>
        </authorList>
    </citation>
    <scope>NUCLEOTIDE SEQUENCE [LARGE SCALE GENOMIC DNA]</scope>
    <source>
        <strain evidence="3">SPO-2</strain>
    </source>
</reference>
<evidence type="ECO:0000256" key="1">
    <source>
        <dbReference type="SAM" id="MobiDB-lite"/>
    </source>
</evidence>
<feature type="region of interest" description="Disordered" evidence="1">
    <location>
        <begin position="281"/>
        <end position="311"/>
    </location>
</feature>
<dbReference type="SMART" id="SM00572">
    <property type="entry name" value="DZF"/>
    <property type="match status" value="1"/>
</dbReference>
<dbReference type="PANTHER" id="PTHR45762">
    <property type="entry name" value="ZINC FINGER RNA-BINDING PROTEIN"/>
    <property type="match status" value="1"/>
</dbReference>
<keyword evidence="4" id="KW-1185">Reference proteome</keyword>
<name>A0AAV7JAS8_9METZ</name>
<dbReference type="Proteomes" id="UP001165289">
    <property type="component" value="Unassembled WGS sequence"/>
</dbReference>
<evidence type="ECO:0000313" key="3">
    <source>
        <dbReference type="EMBL" id="KAI6645806.1"/>
    </source>
</evidence>
<dbReference type="GO" id="GO:0003725">
    <property type="term" value="F:double-stranded RNA binding"/>
    <property type="evidence" value="ECO:0007669"/>
    <property type="project" value="TreeGrafter"/>
</dbReference>
<dbReference type="EMBL" id="JAKMXF010000365">
    <property type="protein sequence ID" value="KAI6645806.1"/>
    <property type="molecule type" value="Genomic_DNA"/>
</dbReference>